<gene>
    <name evidence="1" type="ORF">DIATSA_LOCUS9677</name>
</gene>
<dbReference type="Proteomes" id="UP001153714">
    <property type="component" value="Chromosome 4"/>
</dbReference>
<proteinExistence type="predicted"/>
<evidence type="ECO:0000313" key="2">
    <source>
        <dbReference type="Proteomes" id="UP001153714"/>
    </source>
</evidence>
<reference evidence="1" key="1">
    <citation type="submission" date="2021-12" db="EMBL/GenBank/DDBJ databases">
        <authorList>
            <person name="King R."/>
        </authorList>
    </citation>
    <scope>NUCLEOTIDE SEQUENCE</scope>
</reference>
<organism evidence="1 2">
    <name type="scientific">Diatraea saccharalis</name>
    <name type="common">sugarcane borer</name>
    <dbReference type="NCBI Taxonomy" id="40085"/>
    <lineage>
        <taxon>Eukaryota</taxon>
        <taxon>Metazoa</taxon>
        <taxon>Ecdysozoa</taxon>
        <taxon>Arthropoda</taxon>
        <taxon>Hexapoda</taxon>
        <taxon>Insecta</taxon>
        <taxon>Pterygota</taxon>
        <taxon>Neoptera</taxon>
        <taxon>Endopterygota</taxon>
        <taxon>Lepidoptera</taxon>
        <taxon>Glossata</taxon>
        <taxon>Ditrysia</taxon>
        <taxon>Pyraloidea</taxon>
        <taxon>Crambidae</taxon>
        <taxon>Crambinae</taxon>
        <taxon>Diatraea</taxon>
    </lineage>
</organism>
<dbReference type="EMBL" id="OU893335">
    <property type="protein sequence ID" value="CAG9792116.1"/>
    <property type="molecule type" value="Genomic_DNA"/>
</dbReference>
<dbReference type="OrthoDB" id="7431618at2759"/>
<name>A0A9N9WGJ7_9NEOP</name>
<evidence type="ECO:0000313" key="1">
    <source>
        <dbReference type="EMBL" id="CAG9792116.1"/>
    </source>
</evidence>
<dbReference type="AlphaFoldDB" id="A0A9N9WGJ7"/>
<accession>A0A9N9WGJ7</accession>
<reference evidence="1" key="2">
    <citation type="submission" date="2022-10" db="EMBL/GenBank/DDBJ databases">
        <authorList>
            <consortium name="ENA_rothamsted_submissions"/>
            <consortium name="culmorum"/>
            <person name="King R."/>
        </authorList>
    </citation>
    <scope>NUCLEOTIDE SEQUENCE</scope>
</reference>
<sequence>MIASNNVLLVKCIFISFFTISISVKTYQVRRVNESTYLVTSFPEFDYENFRLYQEYTLKPRYPPSTDKGKSSRSVYHNTKTVTIVGGTNENMKPKVPASVINEARDNYFKTFYATMRKSIQTNHHFITMTEATAEKKHNLTNFNQNLLTARKLASFLIGEVQNKPDLNINLYKERSKRKLWGRSDRFN</sequence>
<keyword evidence="2" id="KW-1185">Reference proteome</keyword>
<protein>
    <submittedName>
        <fullName evidence="1">Uncharacterized protein</fullName>
    </submittedName>
</protein>